<keyword evidence="1" id="KW-0812">Transmembrane</keyword>
<accession>A0ABR7KXH4</accession>
<evidence type="ECO:0000256" key="1">
    <source>
        <dbReference type="SAM" id="Phobius"/>
    </source>
</evidence>
<keyword evidence="1" id="KW-0472">Membrane</keyword>
<proteinExistence type="predicted"/>
<dbReference type="Proteomes" id="UP000652755">
    <property type="component" value="Unassembled WGS sequence"/>
</dbReference>
<dbReference type="EMBL" id="JACRYL010000027">
    <property type="protein sequence ID" value="MBC6112819.1"/>
    <property type="molecule type" value="Genomic_DNA"/>
</dbReference>
<sequence>MGLFRKRNQIVPEGKLSWQVGEYLNQRQRKLADYLNNKTRNVSATAILFGLIIFCAVFGSYLIYLLTGAFGVFN</sequence>
<evidence type="ECO:0000313" key="3">
    <source>
        <dbReference type="Proteomes" id="UP000652755"/>
    </source>
</evidence>
<keyword evidence="1" id="KW-1133">Transmembrane helix</keyword>
<name>A0ABR7KXH4_9SPHI</name>
<comment type="caution">
    <text evidence="2">The sequence shown here is derived from an EMBL/GenBank/DDBJ whole genome shotgun (WGS) entry which is preliminary data.</text>
</comment>
<organism evidence="2 3">
    <name type="scientific">Pedobacter fastidiosus</name>
    <dbReference type="NCBI Taxonomy" id="2765361"/>
    <lineage>
        <taxon>Bacteria</taxon>
        <taxon>Pseudomonadati</taxon>
        <taxon>Bacteroidota</taxon>
        <taxon>Sphingobacteriia</taxon>
        <taxon>Sphingobacteriales</taxon>
        <taxon>Sphingobacteriaceae</taxon>
        <taxon>Pedobacter</taxon>
    </lineage>
</organism>
<evidence type="ECO:0000313" key="2">
    <source>
        <dbReference type="EMBL" id="MBC6112819.1"/>
    </source>
</evidence>
<protein>
    <submittedName>
        <fullName evidence="2">Uncharacterized protein</fullName>
    </submittedName>
</protein>
<reference evidence="2 3" key="1">
    <citation type="submission" date="2020-08" db="EMBL/GenBank/DDBJ databases">
        <authorList>
            <person name="Sun Q."/>
            <person name="Inoue M."/>
        </authorList>
    </citation>
    <scope>NUCLEOTIDE SEQUENCE [LARGE SCALE GENOMIC DNA]</scope>
    <source>
        <strain evidence="2 3">CCM 8938</strain>
    </source>
</reference>
<feature type="transmembrane region" description="Helical" evidence="1">
    <location>
        <begin position="46"/>
        <end position="73"/>
    </location>
</feature>
<dbReference type="RefSeq" id="WP_187073235.1">
    <property type="nucleotide sequence ID" value="NZ_JACRYL010000027.1"/>
</dbReference>
<gene>
    <name evidence="2" type="ORF">H7U22_20540</name>
</gene>
<keyword evidence="3" id="KW-1185">Reference proteome</keyword>